<keyword evidence="9" id="KW-0067">ATP-binding</keyword>
<dbReference type="PANTHER" id="PTHR24421">
    <property type="entry name" value="NITRATE/NITRITE SENSOR PROTEIN NARX-RELATED"/>
    <property type="match status" value="1"/>
</dbReference>
<organism evidence="9 10">
    <name type="scientific">Rhodanobacter hydrolyticus</name>
    <dbReference type="NCBI Taxonomy" id="2250595"/>
    <lineage>
        <taxon>Bacteria</taxon>
        <taxon>Pseudomonadati</taxon>
        <taxon>Pseudomonadota</taxon>
        <taxon>Gammaproteobacteria</taxon>
        <taxon>Lysobacterales</taxon>
        <taxon>Rhodanobacteraceae</taxon>
        <taxon>Rhodanobacter</taxon>
    </lineage>
</organism>
<feature type="transmembrane region" description="Helical" evidence="6">
    <location>
        <begin position="329"/>
        <end position="351"/>
    </location>
</feature>
<keyword evidence="3" id="KW-0808">Transferase</keyword>
<keyword evidence="9" id="KW-0547">Nucleotide-binding</keyword>
<dbReference type="Proteomes" id="UP001620339">
    <property type="component" value="Unassembled WGS sequence"/>
</dbReference>
<keyword evidence="6" id="KW-1133">Transmembrane helix</keyword>
<dbReference type="InterPro" id="IPR036890">
    <property type="entry name" value="HATPase_C_sf"/>
</dbReference>
<feature type="signal peptide" evidence="7">
    <location>
        <begin position="1"/>
        <end position="22"/>
    </location>
</feature>
<evidence type="ECO:0000256" key="7">
    <source>
        <dbReference type="SAM" id="SignalP"/>
    </source>
</evidence>
<evidence type="ECO:0000256" key="2">
    <source>
        <dbReference type="ARBA" id="ARBA00012438"/>
    </source>
</evidence>
<dbReference type="EMBL" id="JADIKK010000008">
    <property type="protein sequence ID" value="MFK2879181.1"/>
    <property type="molecule type" value="Genomic_DNA"/>
</dbReference>
<evidence type="ECO:0000256" key="4">
    <source>
        <dbReference type="ARBA" id="ARBA00022777"/>
    </source>
</evidence>
<reference evidence="9 10" key="1">
    <citation type="submission" date="2020-10" db="EMBL/GenBank/DDBJ databases">
        <title>Phylogeny of dyella-like bacteria.</title>
        <authorList>
            <person name="Fu J."/>
        </authorList>
    </citation>
    <scope>NUCLEOTIDE SEQUENCE [LARGE SCALE GENOMIC DNA]</scope>
    <source>
        <strain evidence="9 10">KACC 19113</strain>
    </source>
</reference>
<feature type="transmembrane region" description="Helical" evidence="6">
    <location>
        <begin position="243"/>
        <end position="262"/>
    </location>
</feature>
<feature type="transmembrane region" description="Helical" evidence="6">
    <location>
        <begin position="274"/>
        <end position="293"/>
    </location>
</feature>
<feature type="transmembrane region" description="Helical" evidence="6">
    <location>
        <begin position="209"/>
        <end position="231"/>
    </location>
</feature>
<keyword evidence="5" id="KW-0902">Two-component regulatory system</keyword>
<keyword evidence="7" id="KW-0732">Signal</keyword>
<dbReference type="SMART" id="SM00387">
    <property type="entry name" value="HATPase_c"/>
    <property type="match status" value="1"/>
</dbReference>
<evidence type="ECO:0000313" key="10">
    <source>
        <dbReference type="Proteomes" id="UP001620339"/>
    </source>
</evidence>
<feature type="chain" id="PRO_5045734639" description="histidine kinase" evidence="7">
    <location>
        <begin position="23"/>
        <end position="619"/>
    </location>
</feature>
<dbReference type="CDD" id="cd16917">
    <property type="entry name" value="HATPase_UhpB-NarQ-NarX-like"/>
    <property type="match status" value="1"/>
</dbReference>
<dbReference type="InterPro" id="IPR050482">
    <property type="entry name" value="Sensor_HK_TwoCompSys"/>
</dbReference>
<dbReference type="InterPro" id="IPR011623">
    <property type="entry name" value="7TMR_DISM_rcpt_extracell_dom1"/>
</dbReference>
<comment type="caution">
    <text evidence="9">The sequence shown here is derived from an EMBL/GenBank/DDBJ whole genome shotgun (WGS) entry which is preliminary data.</text>
</comment>
<proteinExistence type="predicted"/>
<accession>A0ABW8JDK1</accession>
<dbReference type="Pfam" id="PF07695">
    <property type="entry name" value="7TMR-DISM_7TM"/>
    <property type="match status" value="1"/>
</dbReference>
<gene>
    <name evidence="9" type="ORF">ISP25_19090</name>
</gene>
<name>A0ABW8JDK1_9GAMM</name>
<keyword evidence="6" id="KW-0812">Transmembrane</keyword>
<feature type="domain" description="Histidine kinase/HSP90-like ATPase" evidence="8">
    <location>
        <begin position="522"/>
        <end position="618"/>
    </location>
</feature>
<dbReference type="RefSeq" id="WP_404616348.1">
    <property type="nucleotide sequence ID" value="NZ_JADIKK010000008.1"/>
</dbReference>
<comment type="catalytic activity">
    <reaction evidence="1">
        <text>ATP + protein L-histidine = ADP + protein N-phospho-L-histidine.</text>
        <dbReference type="EC" id="2.7.13.3"/>
    </reaction>
</comment>
<sequence length="619" mass="68155">MRWLVVWGLLLAAGLLPCRALAEQGCMAHIVAVQAARAPDGARPAQGWESVKLPDGWDSRWPGYDGSAWYRIDWMRDCASGADAAQPMGLGIDGMNMAGEVFINDDLLWRDASLVEPLSRSWNIPRWWPLPASSLHAGMNTVWVRLVGVSALSPGLWGLRIGPAAEVEAVQVHHQWRQRRVFDLSAGLSMSVGCLFGVVWCLRRKERAFGWYALMSLAWMAYLYTILATSSWPFANALGMSRVNVAVFAFYVLCFCLFTWRFGGQAIPRVERTLWGLTIAGAAAVLLAPVAMVPVIFPVVWLSFALVFFATCLQFQWHAWRTREPQHVLLALCWLVFVVVGVHDLLMVFGGHPADESWAAVAAPVTTVCMALLLGGRLATGMRRIEGFNAELMAHVEQARAELALVLAREHAHALDHAKLQERMEIAHDLHDGLGGSLMRSMALLEQSVPLPNERVLSMLKVLHDDLREVIDHGSSVGASVPDTPVQWVAPLRHRFTHIFDEMEVDSAWQVAPHWQGQPSALQCIGLTRLVQEALANVIKHSRARRVRVDVETRPGRLTVRVADDGRGFDVEAVRSAGISVGMRSMAARAERLGASFDVDSGAGGTVVESSITYPLAGQ</sequence>
<evidence type="ECO:0000256" key="6">
    <source>
        <dbReference type="SAM" id="Phobius"/>
    </source>
</evidence>
<protein>
    <recommendedName>
        <fullName evidence="2">histidine kinase</fullName>
        <ecNumber evidence="2">2.7.13.3</ecNumber>
    </recommendedName>
</protein>
<evidence type="ECO:0000256" key="5">
    <source>
        <dbReference type="ARBA" id="ARBA00023012"/>
    </source>
</evidence>
<dbReference type="GO" id="GO:0005524">
    <property type="term" value="F:ATP binding"/>
    <property type="evidence" value="ECO:0007669"/>
    <property type="project" value="UniProtKB-KW"/>
</dbReference>
<dbReference type="EC" id="2.7.13.3" evidence="2"/>
<dbReference type="SUPFAM" id="SSF55874">
    <property type="entry name" value="ATPase domain of HSP90 chaperone/DNA topoisomerase II/histidine kinase"/>
    <property type="match status" value="1"/>
</dbReference>
<dbReference type="Pfam" id="PF02518">
    <property type="entry name" value="HATPase_c"/>
    <property type="match status" value="1"/>
</dbReference>
<feature type="transmembrane region" description="Helical" evidence="6">
    <location>
        <begin position="184"/>
        <end position="202"/>
    </location>
</feature>
<dbReference type="InterPro" id="IPR003594">
    <property type="entry name" value="HATPase_dom"/>
</dbReference>
<evidence type="ECO:0000256" key="1">
    <source>
        <dbReference type="ARBA" id="ARBA00000085"/>
    </source>
</evidence>
<keyword evidence="4" id="KW-0418">Kinase</keyword>
<evidence type="ECO:0000256" key="3">
    <source>
        <dbReference type="ARBA" id="ARBA00022679"/>
    </source>
</evidence>
<keyword evidence="10" id="KW-1185">Reference proteome</keyword>
<keyword evidence="6" id="KW-0472">Membrane</keyword>
<feature type="transmembrane region" description="Helical" evidence="6">
    <location>
        <begin position="357"/>
        <end position="375"/>
    </location>
</feature>
<evidence type="ECO:0000313" key="9">
    <source>
        <dbReference type="EMBL" id="MFK2879181.1"/>
    </source>
</evidence>
<dbReference type="PANTHER" id="PTHR24421:SF10">
    <property type="entry name" value="NITRATE_NITRITE SENSOR PROTEIN NARQ"/>
    <property type="match status" value="1"/>
</dbReference>
<evidence type="ECO:0000259" key="8">
    <source>
        <dbReference type="SMART" id="SM00387"/>
    </source>
</evidence>
<dbReference type="Gene3D" id="3.30.565.10">
    <property type="entry name" value="Histidine kinase-like ATPase, C-terminal domain"/>
    <property type="match status" value="1"/>
</dbReference>
<feature type="transmembrane region" description="Helical" evidence="6">
    <location>
        <begin position="299"/>
        <end position="317"/>
    </location>
</feature>